<dbReference type="GO" id="GO:0022857">
    <property type="term" value="F:transmembrane transporter activity"/>
    <property type="evidence" value="ECO:0007669"/>
    <property type="project" value="InterPro"/>
</dbReference>
<evidence type="ECO:0000256" key="4">
    <source>
        <dbReference type="ARBA" id="ARBA00023136"/>
    </source>
</evidence>
<feature type="transmembrane region" description="Helical" evidence="5">
    <location>
        <begin position="77"/>
        <end position="94"/>
    </location>
</feature>
<dbReference type="GO" id="GO:0016020">
    <property type="term" value="C:membrane"/>
    <property type="evidence" value="ECO:0007669"/>
    <property type="project" value="UniProtKB-SubCell"/>
</dbReference>
<dbReference type="InterPro" id="IPR036259">
    <property type="entry name" value="MFS_trans_sf"/>
</dbReference>
<dbReference type="InterPro" id="IPR011701">
    <property type="entry name" value="MFS"/>
</dbReference>
<accession>A0A3A3G8R0</accession>
<dbReference type="PANTHER" id="PTHR23531:SF1">
    <property type="entry name" value="QUINOLENE RESISTANCE PROTEIN NORA"/>
    <property type="match status" value="1"/>
</dbReference>
<dbReference type="SUPFAM" id="SSF103473">
    <property type="entry name" value="MFS general substrate transporter"/>
    <property type="match status" value="1"/>
</dbReference>
<keyword evidence="4 5" id="KW-0472">Membrane</keyword>
<protein>
    <submittedName>
        <fullName evidence="7">MFS transporter</fullName>
    </submittedName>
</protein>
<comment type="caution">
    <text evidence="7">The sequence shown here is derived from an EMBL/GenBank/DDBJ whole genome shotgun (WGS) entry which is preliminary data.</text>
</comment>
<dbReference type="PROSITE" id="PS00216">
    <property type="entry name" value="SUGAR_TRANSPORT_1"/>
    <property type="match status" value="1"/>
</dbReference>
<dbReference type="AlphaFoldDB" id="A0A3A3G8R0"/>
<feature type="transmembrane region" description="Helical" evidence="5">
    <location>
        <begin position="163"/>
        <end position="184"/>
    </location>
</feature>
<feature type="transmembrane region" description="Helical" evidence="5">
    <location>
        <begin position="12"/>
        <end position="37"/>
    </location>
</feature>
<keyword evidence="2 5" id="KW-0812">Transmembrane</keyword>
<dbReference type="InterPro" id="IPR052714">
    <property type="entry name" value="MFS_Exporter"/>
</dbReference>
<evidence type="ECO:0000256" key="5">
    <source>
        <dbReference type="SAM" id="Phobius"/>
    </source>
</evidence>
<evidence type="ECO:0000256" key="3">
    <source>
        <dbReference type="ARBA" id="ARBA00022989"/>
    </source>
</evidence>
<comment type="subcellular location">
    <subcellularLocation>
        <location evidence="1">Membrane</location>
        <topology evidence="1">Multi-pass membrane protein</topology>
    </subcellularLocation>
</comment>
<name>A0A3A3G8R0_9BURK</name>
<keyword evidence="8" id="KW-1185">Reference proteome</keyword>
<feature type="transmembrane region" description="Helical" evidence="5">
    <location>
        <begin position="241"/>
        <end position="262"/>
    </location>
</feature>
<feature type="transmembrane region" description="Helical" evidence="5">
    <location>
        <begin position="332"/>
        <end position="352"/>
    </location>
</feature>
<dbReference type="InterPro" id="IPR005829">
    <property type="entry name" value="Sugar_transporter_CS"/>
</dbReference>
<dbReference type="PROSITE" id="PS50850">
    <property type="entry name" value="MFS"/>
    <property type="match status" value="1"/>
</dbReference>
<evidence type="ECO:0000256" key="2">
    <source>
        <dbReference type="ARBA" id="ARBA00022692"/>
    </source>
</evidence>
<dbReference type="Proteomes" id="UP000266327">
    <property type="component" value="Unassembled WGS sequence"/>
</dbReference>
<sequence>MQSTRLWTRDFVIVAGVNFFLSLVFYMLIVVIGAYAIREYGASLSLAGLVAGIFVIGTLLGRLVIGQLVDAIGRKKTLIIGMIAFAITTCLYFLSNSIPALIAVRFMHGLALGVASTAVGTAVAHIIPQGRKAEGIGYYSLSTTLASASGPFLGLWMMQHLNFNWVFVACLAVAIVGLLASIRLQMPEDMAAREGGGGFEFTLGNLLEARAIPIAVVTFLCCLCYASVLAFINAYAIELDLVAAASVFFIVYSAAVLCSRPLTGRLLDRKGSKFVVYPCCVILAIGLAMLASARSDAVLLVAGALIGLGYGNLQSAMQAIAIKVVAPNRMGLATSTFYIFLDAGLGFGPYLLGLAISQLGYRNLYWSMAVLAVVCMLAFYLLHGRHVAQLRARAEQGA</sequence>
<dbReference type="InterPro" id="IPR020846">
    <property type="entry name" value="MFS_dom"/>
</dbReference>
<proteinExistence type="predicted"/>
<evidence type="ECO:0000313" key="8">
    <source>
        <dbReference type="Proteomes" id="UP000266327"/>
    </source>
</evidence>
<organism evidence="7 8">
    <name type="scientific">Noviherbaspirillum sedimenti</name>
    <dbReference type="NCBI Taxonomy" id="2320865"/>
    <lineage>
        <taxon>Bacteria</taxon>
        <taxon>Pseudomonadati</taxon>
        <taxon>Pseudomonadota</taxon>
        <taxon>Betaproteobacteria</taxon>
        <taxon>Burkholderiales</taxon>
        <taxon>Oxalobacteraceae</taxon>
        <taxon>Noviherbaspirillum</taxon>
    </lineage>
</organism>
<dbReference type="Gene3D" id="1.20.1250.20">
    <property type="entry name" value="MFS general substrate transporter like domains"/>
    <property type="match status" value="2"/>
</dbReference>
<feature type="transmembrane region" description="Helical" evidence="5">
    <location>
        <begin position="100"/>
        <end position="124"/>
    </location>
</feature>
<feature type="domain" description="Major facilitator superfamily (MFS) profile" evidence="6">
    <location>
        <begin position="11"/>
        <end position="387"/>
    </location>
</feature>
<feature type="transmembrane region" description="Helical" evidence="5">
    <location>
        <begin position="364"/>
        <end position="383"/>
    </location>
</feature>
<evidence type="ECO:0000256" key="1">
    <source>
        <dbReference type="ARBA" id="ARBA00004141"/>
    </source>
</evidence>
<feature type="transmembrane region" description="Helical" evidence="5">
    <location>
        <begin position="43"/>
        <end position="65"/>
    </location>
</feature>
<dbReference type="RefSeq" id="WP_119786452.1">
    <property type="nucleotide sequence ID" value="NZ_QYUQ01000002.1"/>
</dbReference>
<keyword evidence="3 5" id="KW-1133">Transmembrane helix</keyword>
<evidence type="ECO:0000259" key="6">
    <source>
        <dbReference type="PROSITE" id="PS50850"/>
    </source>
</evidence>
<dbReference type="Pfam" id="PF07690">
    <property type="entry name" value="MFS_1"/>
    <property type="match status" value="1"/>
</dbReference>
<evidence type="ECO:0000313" key="7">
    <source>
        <dbReference type="EMBL" id="RJG02952.1"/>
    </source>
</evidence>
<feature type="transmembrane region" description="Helical" evidence="5">
    <location>
        <begin position="297"/>
        <end position="320"/>
    </location>
</feature>
<dbReference type="OrthoDB" id="5441967at2"/>
<dbReference type="CDD" id="cd17489">
    <property type="entry name" value="MFS_YfcJ_like"/>
    <property type="match status" value="1"/>
</dbReference>
<gene>
    <name evidence="7" type="ORF">D3878_16320</name>
</gene>
<reference evidence="8" key="1">
    <citation type="submission" date="2018-09" db="EMBL/GenBank/DDBJ databases">
        <authorList>
            <person name="Zhu H."/>
        </authorList>
    </citation>
    <scope>NUCLEOTIDE SEQUENCE [LARGE SCALE GENOMIC DNA]</scope>
    <source>
        <strain evidence="8">K1S02-23</strain>
    </source>
</reference>
<feature type="transmembrane region" description="Helical" evidence="5">
    <location>
        <begin position="274"/>
        <end position="291"/>
    </location>
</feature>
<feature type="transmembrane region" description="Helical" evidence="5">
    <location>
        <begin position="136"/>
        <end position="157"/>
    </location>
</feature>
<dbReference type="EMBL" id="QYUQ01000002">
    <property type="protein sequence ID" value="RJG02952.1"/>
    <property type="molecule type" value="Genomic_DNA"/>
</dbReference>
<feature type="transmembrane region" description="Helical" evidence="5">
    <location>
        <begin position="211"/>
        <end position="235"/>
    </location>
</feature>
<dbReference type="PANTHER" id="PTHR23531">
    <property type="entry name" value="QUINOLENE RESISTANCE PROTEIN NORA"/>
    <property type="match status" value="1"/>
</dbReference>